<accession>A0A285CLH3</accession>
<evidence type="ECO:0000256" key="1">
    <source>
        <dbReference type="ARBA" id="ARBA00004651"/>
    </source>
</evidence>
<dbReference type="PANTHER" id="PTHR10010">
    <property type="entry name" value="SOLUTE CARRIER FAMILY 34 SODIUM PHOSPHATE , MEMBER 2-RELATED"/>
    <property type="match status" value="1"/>
</dbReference>
<evidence type="ECO:0000313" key="8">
    <source>
        <dbReference type="Proteomes" id="UP000219546"/>
    </source>
</evidence>
<dbReference type="Pfam" id="PF02690">
    <property type="entry name" value="Na_Pi_cotrans"/>
    <property type="match status" value="2"/>
</dbReference>
<dbReference type="NCBIfam" id="TIGR00704">
    <property type="entry name" value="NaPi_cotrn_rel"/>
    <property type="match status" value="1"/>
</dbReference>
<evidence type="ECO:0000256" key="4">
    <source>
        <dbReference type="ARBA" id="ARBA00022989"/>
    </source>
</evidence>
<feature type="transmembrane region" description="Helical" evidence="6">
    <location>
        <begin position="129"/>
        <end position="149"/>
    </location>
</feature>
<dbReference type="OrthoDB" id="9763003at2"/>
<dbReference type="PANTHER" id="PTHR10010:SF46">
    <property type="entry name" value="SODIUM-DEPENDENT PHOSPHATE TRANSPORT PROTEIN 2B"/>
    <property type="match status" value="1"/>
</dbReference>
<feature type="transmembrane region" description="Helical" evidence="6">
    <location>
        <begin position="238"/>
        <end position="259"/>
    </location>
</feature>
<keyword evidence="2" id="KW-1003">Cell membrane</keyword>
<dbReference type="AlphaFoldDB" id="A0A285CLH3"/>
<keyword evidence="5 6" id="KW-0472">Membrane</keyword>
<feature type="transmembrane region" description="Helical" evidence="6">
    <location>
        <begin position="63"/>
        <end position="87"/>
    </location>
</feature>
<name>A0A285CLH3_9BACI</name>
<evidence type="ECO:0000256" key="3">
    <source>
        <dbReference type="ARBA" id="ARBA00022692"/>
    </source>
</evidence>
<dbReference type="GO" id="GO:0005436">
    <property type="term" value="F:sodium:phosphate symporter activity"/>
    <property type="evidence" value="ECO:0007669"/>
    <property type="project" value="InterPro"/>
</dbReference>
<evidence type="ECO:0000256" key="6">
    <source>
        <dbReference type="SAM" id="Phobius"/>
    </source>
</evidence>
<feature type="transmembrane region" description="Helical" evidence="6">
    <location>
        <begin position="207"/>
        <end position="226"/>
    </location>
</feature>
<gene>
    <name evidence="7" type="ORF">SAMN05877753_10270</name>
</gene>
<evidence type="ECO:0000256" key="5">
    <source>
        <dbReference type="ARBA" id="ARBA00023136"/>
    </source>
</evidence>
<feature type="transmembrane region" description="Helical" evidence="6">
    <location>
        <begin position="107"/>
        <end position="123"/>
    </location>
</feature>
<feature type="transmembrane region" description="Helical" evidence="6">
    <location>
        <begin position="279"/>
        <end position="300"/>
    </location>
</feature>
<dbReference type="InterPro" id="IPR003841">
    <property type="entry name" value="Na/Pi_transpt"/>
</dbReference>
<dbReference type="GO" id="GO:0005886">
    <property type="term" value="C:plasma membrane"/>
    <property type="evidence" value="ECO:0007669"/>
    <property type="project" value="UniProtKB-SubCell"/>
</dbReference>
<sequence length="307" mass="32921">MLYFLTFAVCIGLFLSGMYLMRSGLFSFTGVRLNNWLFRFTNKPIKGMAASIVVTGFLQSSSAVMVLTVGLVSAGALTFSQTIGIILGTNIGTTFTAEFMTFPIEQYTFPLLILGAFMIGMGRENIRSIGFILFGVGTIFTAMRGFKWISDPLSALSIVDKGFQLMNESLLFSLLLGMIFTACIHSSSATIGILMSFLVGGTIHLDAAIAAMLGANVGTCITGWMASIGAKKEAKLTAYAHIWLNIIGVLSFFPFTGILADMASGWAVSPAVQLAHSSVVFNVVTSLFVLPFSQAFAMLIERIHGKG</sequence>
<dbReference type="EMBL" id="OAOP01000002">
    <property type="protein sequence ID" value="SNX67866.1"/>
    <property type="molecule type" value="Genomic_DNA"/>
</dbReference>
<proteinExistence type="predicted"/>
<comment type="subcellular location">
    <subcellularLocation>
        <location evidence="1">Cell membrane</location>
        <topology evidence="1">Multi-pass membrane protein</topology>
    </subcellularLocation>
</comment>
<keyword evidence="3 6" id="KW-0812">Transmembrane</keyword>
<feature type="transmembrane region" description="Helical" evidence="6">
    <location>
        <begin position="170"/>
        <end position="195"/>
    </location>
</feature>
<keyword evidence="4 6" id="KW-1133">Transmembrane helix</keyword>
<organism evidence="7 8">
    <name type="scientific">Bacillus oleivorans</name>
    <dbReference type="NCBI Taxonomy" id="1448271"/>
    <lineage>
        <taxon>Bacteria</taxon>
        <taxon>Bacillati</taxon>
        <taxon>Bacillota</taxon>
        <taxon>Bacilli</taxon>
        <taxon>Bacillales</taxon>
        <taxon>Bacillaceae</taxon>
        <taxon>Bacillus</taxon>
    </lineage>
</organism>
<dbReference type="RefSeq" id="WP_097157279.1">
    <property type="nucleotide sequence ID" value="NZ_JBEPMQ010000013.1"/>
</dbReference>
<dbReference type="Proteomes" id="UP000219546">
    <property type="component" value="Unassembled WGS sequence"/>
</dbReference>
<protein>
    <submittedName>
        <fullName evidence="7">Phosphate:Na+ symporter</fullName>
    </submittedName>
</protein>
<dbReference type="GO" id="GO:0044341">
    <property type="term" value="P:sodium-dependent phosphate transport"/>
    <property type="evidence" value="ECO:0007669"/>
    <property type="project" value="InterPro"/>
</dbReference>
<evidence type="ECO:0000256" key="2">
    <source>
        <dbReference type="ARBA" id="ARBA00022475"/>
    </source>
</evidence>
<dbReference type="NCBIfam" id="NF037997">
    <property type="entry name" value="Na_Pi_symport"/>
    <property type="match status" value="1"/>
</dbReference>
<evidence type="ECO:0000313" key="7">
    <source>
        <dbReference type="EMBL" id="SNX67866.1"/>
    </source>
</evidence>
<reference evidence="7 8" key="1">
    <citation type="submission" date="2017-08" db="EMBL/GenBank/DDBJ databases">
        <authorList>
            <person name="de Groot N.N."/>
        </authorList>
    </citation>
    <scope>NUCLEOTIDE SEQUENCE [LARGE SCALE GENOMIC DNA]</scope>
    <source>
        <strain evidence="7 8">JC228</strain>
    </source>
</reference>
<dbReference type="InterPro" id="IPR004633">
    <property type="entry name" value="NaPi_cotrn-rel/YqeW-like"/>
</dbReference>
<keyword evidence="8" id="KW-1185">Reference proteome</keyword>